<dbReference type="EMBL" id="JYDW01003551">
    <property type="protein sequence ID" value="KRZ43676.1"/>
    <property type="molecule type" value="Genomic_DNA"/>
</dbReference>
<name>A0A0V1K911_9BILA</name>
<reference evidence="1 2" key="1">
    <citation type="submission" date="2015-05" db="EMBL/GenBank/DDBJ databases">
        <title>Evolution of Trichinella species and genotypes.</title>
        <authorList>
            <person name="Korhonen P.K."/>
            <person name="Edoardo P."/>
            <person name="Giuseppe L.R."/>
            <person name="Gasser R.B."/>
        </authorList>
    </citation>
    <scope>NUCLEOTIDE SEQUENCE [LARGE SCALE GENOMIC DNA]</scope>
    <source>
        <strain evidence="1">ISS10</strain>
    </source>
</reference>
<dbReference type="AlphaFoldDB" id="A0A0V1K911"/>
<accession>A0A0V1K911</accession>
<gene>
    <name evidence="1" type="ORF">T02_14721</name>
</gene>
<evidence type="ECO:0000313" key="2">
    <source>
        <dbReference type="Proteomes" id="UP000054721"/>
    </source>
</evidence>
<organism evidence="1 2">
    <name type="scientific">Trichinella nativa</name>
    <dbReference type="NCBI Taxonomy" id="6335"/>
    <lineage>
        <taxon>Eukaryota</taxon>
        <taxon>Metazoa</taxon>
        <taxon>Ecdysozoa</taxon>
        <taxon>Nematoda</taxon>
        <taxon>Enoplea</taxon>
        <taxon>Dorylaimia</taxon>
        <taxon>Trichinellida</taxon>
        <taxon>Trichinellidae</taxon>
        <taxon>Trichinella</taxon>
    </lineage>
</organism>
<feature type="non-terminal residue" evidence="1">
    <location>
        <position position="1"/>
    </location>
</feature>
<dbReference type="Proteomes" id="UP000054721">
    <property type="component" value="Unassembled WGS sequence"/>
</dbReference>
<comment type="caution">
    <text evidence="1">The sequence shown here is derived from an EMBL/GenBank/DDBJ whole genome shotgun (WGS) entry which is preliminary data.</text>
</comment>
<sequence length="36" mass="4151">LGRECWFDSVCVCHRSCKLYMPQYRGMPGPRSGSGW</sequence>
<proteinExistence type="predicted"/>
<evidence type="ECO:0000313" key="1">
    <source>
        <dbReference type="EMBL" id="KRZ43676.1"/>
    </source>
</evidence>
<feature type="non-terminal residue" evidence="1">
    <location>
        <position position="36"/>
    </location>
</feature>
<keyword evidence="2" id="KW-1185">Reference proteome</keyword>
<protein>
    <submittedName>
        <fullName evidence="1">Uncharacterized protein</fullName>
    </submittedName>
</protein>